<evidence type="ECO:0000256" key="6">
    <source>
        <dbReference type="ARBA" id="ARBA00022679"/>
    </source>
</evidence>
<keyword evidence="8" id="KW-0418">Kinase</keyword>
<evidence type="ECO:0000256" key="7">
    <source>
        <dbReference type="ARBA" id="ARBA00022741"/>
    </source>
</evidence>
<dbReference type="GO" id="GO:0000155">
    <property type="term" value="F:phosphorelay sensor kinase activity"/>
    <property type="evidence" value="ECO:0007669"/>
    <property type="project" value="InterPro"/>
</dbReference>
<keyword evidence="14" id="KW-1133">Transmembrane helix</keyword>
<dbReference type="STRING" id="442899.SAMN05720591_10981"/>
<dbReference type="Gene3D" id="6.10.340.10">
    <property type="match status" value="1"/>
</dbReference>
<keyword evidence="20" id="KW-1185">Reference proteome</keyword>
<dbReference type="FunFam" id="3.30.565.10:FF:000006">
    <property type="entry name" value="Sensor histidine kinase WalK"/>
    <property type="match status" value="1"/>
</dbReference>
<dbReference type="EC" id="2.7.13.3" evidence="3"/>
<comment type="subcellular location">
    <subcellularLocation>
        <location evidence="2">Cell membrane</location>
        <topology evidence="2">Multi-pass membrane protein</topology>
    </subcellularLocation>
</comment>
<dbReference type="PROSITE" id="PS50113">
    <property type="entry name" value="PAC"/>
    <property type="match status" value="1"/>
</dbReference>
<dbReference type="SMART" id="SM00086">
    <property type="entry name" value="PAC"/>
    <property type="match status" value="2"/>
</dbReference>
<keyword evidence="6" id="KW-0808">Transferase</keyword>
<evidence type="ECO:0000256" key="13">
    <source>
        <dbReference type="SAM" id="Coils"/>
    </source>
</evidence>
<evidence type="ECO:0000256" key="8">
    <source>
        <dbReference type="ARBA" id="ARBA00022777"/>
    </source>
</evidence>
<keyword evidence="14" id="KW-0812">Transmembrane</keyword>
<reference evidence="19 20" key="1">
    <citation type="submission" date="2019-07" db="EMBL/GenBank/DDBJ databases">
        <title>Whole genome shotgun sequence of Halolactibacillus alkaliphilus NBRC 103919.</title>
        <authorList>
            <person name="Hosoyama A."/>
            <person name="Uohara A."/>
            <person name="Ohji S."/>
            <person name="Ichikawa N."/>
        </authorList>
    </citation>
    <scope>NUCLEOTIDE SEQUENCE [LARGE SCALE GENOMIC DNA]</scope>
    <source>
        <strain evidence="19 20">NBRC 103919</strain>
    </source>
</reference>
<keyword evidence="7" id="KW-0547">Nucleotide-binding</keyword>
<dbReference type="SUPFAM" id="SSF47384">
    <property type="entry name" value="Homodimeric domain of signal transducing histidine kinase"/>
    <property type="match status" value="1"/>
</dbReference>
<dbReference type="InterPro" id="IPR001610">
    <property type="entry name" value="PAC"/>
</dbReference>
<evidence type="ECO:0000313" key="19">
    <source>
        <dbReference type="EMBL" id="GEN56576.1"/>
    </source>
</evidence>
<evidence type="ECO:0000259" key="15">
    <source>
        <dbReference type="PROSITE" id="PS50109"/>
    </source>
</evidence>
<dbReference type="Pfam" id="PF02518">
    <property type="entry name" value="HATPase_c"/>
    <property type="match status" value="1"/>
</dbReference>
<evidence type="ECO:0000256" key="12">
    <source>
        <dbReference type="PROSITE-ProRule" id="PRU00169"/>
    </source>
</evidence>
<dbReference type="Proteomes" id="UP000321400">
    <property type="component" value="Unassembled WGS sequence"/>
</dbReference>
<accession>A0A511X0V0</accession>
<dbReference type="CDD" id="cd00130">
    <property type="entry name" value="PAS"/>
    <property type="match status" value="1"/>
</dbReference>
<dbReference type="InterPro" id="IPR036097">
    <property type="entry name" value="HisK_dim/P_sf"/>
</dbReference>
<proteinExistence type="predicted"/>
<dbReference type="GO" id="GO:0005886">
    <property type="term" value="C:plasma membrane"/>
    <property type="evidence" value="ECO:0007669"/>
    <property type="project" value="UniProtKB-SubCell"/>
</dbReference>
<evidence type="ECO:0000256" key="10">
    <source>
        <dbReference type="ARBA" id="ARBA00023012"/>
    </source>
</evidence>
<evidence type="ECO:0000256" key="4">
    <source>
        <dbReference type="ARBA" id="ARBA00022475"/>
    </source>
</evidence>
<feature type="domain" description="Histidine kinase" evidence="15">
    <location>
        <begin position="715"/>
        <end position="929"/>
    </location>
</feature>
<name>A0A511X0V0_9BACI</name>
<dbReference type="Pfam" id="PF00072">
    <property type="entry name" value="Response_reg"/>
    <property type="match status" value="1"/>
</dbReference>
<evidence type="ECO:0000259" key="18">
    <source>
        <dbReference type="PROSITE" id="PS50885"/>
    </source>
</evidence>
<dbReference type="SUPFAM" id="SSF55785">
    <property type="entry name" value="PYP-like sensor domain (PAS domain)"/>
    <property type="match status" value="2"/>
</dbReference>
<dbReference type="PANTHER" id="PTHR43547:SF2">
    <property type="entry name" value="HYBRID SIGNAL TRANSDUCTION HISTIDINE KINASE C"/>
    <property type="match status" value="1"/>
</dbReference>
<feature type="transmembrane region" description="Helical" evidence="14">
    <location>
        <begin position="14"/>
        <end position="37"/>
    </location>
</feature>
<dbReference type="PROSITE" id="PS50110">
    <property type="entry name" value="RESPONSE_REGULATORY"/>
    <property type="match status" value="1"/>
</dbReference>
<feature type="modified residue" description="4-aspartylphosphate" evidence="12">
    <location>
        <position position="1000"/>
    </location>
</feature>
<dbReference type="CDD" id="cd00082">
    <property type="entry name" value="HisKA"/>
    <property type="match status" value="1"/>
</dbReference>
<dbReference type="InterPro" id="IPR003660">
    <property type="entry name" value="HAMP_dom"/>
</dbReference>
<protein>
    <recommendedName>
        <fullName evidence="3">histidine kinase</fullName>
        <ecNumber evidence="3">2.7.13.3</ecNumber>
    </recommendedName>
</protein>
<dbReference type="InterPro" id="IPR000014">
    <property type="entry name" value="PAS"/>
</dbReference>
<comment type="caution">
    <text evidence="19">The sequence shown here is derived from an EMBL/GenBank/DDBJ whole genome shotgun (WGS) entry which is preliminary data.</text>
</comment>
<dbReference type="PANTHER" id="PTHR43547">
    <property type="entry name" value="TWO-COMPONENT HISTIDINE KINASE"/>
    <property type="match status" value="1"/>
</dbReference>
<keyword evidence="4" id="KW-1003">Cell membrane</keyword>
<dbReference type="InterPro" id="IPR035965">
    <property type="entry name" value="PAS-like_dom_sf"/>
</dbReference>
<keyword evidence="11 14" id="KW-0472">Membrane</keyword>
<dbReference type="InterPro" id="IPR001789">
    <property type="entry name" value="Sig_transdc_resp-reg_receiver"/>
</dbReference>
<keyword evidence="5 12" id="KW-0597">Phosphoprotein</keyword>
<dbReference type="Gene3D" id="3.30.565.10">
    <property type="entry name" value="Histidine kinase-like ATPase, C-terminal domain"/>
    <property type="match status" value="1"/>
</dbReference>
<dbReference type="InterPro" id="IPR003661">
    <property type="entry name" value="HisK_dim/P_dom"/>
</dbReference>
<dbReference type="Gene3D" id="3.30.450.20">
    <property type="entry name" value="PAS domain"/>
    <property type="match status" value="2"/>
</dbReference>
<feature type="transmembrane region" description="Helical" evidence="14">
    <location>
        <begin position="187"/>
        <end position="206"/>
    </location>
</feature>
<organism evidence="19 20">
    <name type="scientific">Halolactibacillus alkaliphilus</name>
    <dbReference type="NCBI Taxonomy" id="442899"/>
    <lineage>
        <taxon>Bacteria</taxon>
        <taxon>Bacillati</taxon>
        <taxon>Bacillota</taxon>
        <taxon>Bacilli</taxon>
        <taxon>Bacillales</taxon>
        <taxon>Bacillaceae</taxon>
        <taxon>Halolactibacillus</taxon>
    </lineage>
</organism>
<keyword evidence="9" id="KW-0067">ATP-binding</keyword>
<evidence type="ECO:0000256" key="1">
    <source>
        <dbReference type="ARBA" id="ARBA00000085"/>
    </source>
</evidence>
<evidence type="ECO:0000256" key="9">
    <source>
        <dbReference type="ARBA" id="ARBA00022840"/>
    </source>
</evidence>
<dbReference type="Gene3D" id="3.40.50.2300">
    <property type="match status" value="1"/>
</dbReference>
<dbReference type="Gene3D" id="1.10.287.130">
    <property type="match status" value="1"/>
</dbReference>
<dbReference type="SMART" id="SM00387">
    <property type="entry name" value="HATPase_c"/>
    <property type="match status" value="1"/>
</dbReference>
<keyword evidence="13" id="KW-0175">Coiled coil</keyword>
<feature type="domain" description="PAC" evidence="17">
    <location>
        <begin position="362"/>
        <end position="416"/>
    </location>
</feature>
<dbReference type="Pfam" id="PF00512">
    <property type="entry name" value="HisKA"/>
    <property type="match status" value="1"/>
</dbReference>
<dbReference type="InterPro" id="IPR004358">
    <property type="entry name" value="Sig_transdc_His_kin-like_C"/>
</dbReference>
<evidence type="ECO:0000256" key="3">
    <source>
        <dbReference type="ARBA" id="ARBA00012438"/>
    </source>
</evidence>
<keyword evidence="10" id="KW-0902">Two-component regulatory system</keyword>
<dbReference type="InterPro" id="IPR003594">
    <property type="entry name" value="HATPase_dom"/>
</dbReference>
<dbReference type="InterPro" id="IPR005467">
    <property type="entry name" value="His_kinase_dom"/>
</dbReference>
<dbReference type="SMART" id="SM00388">
    <property type="entry name" value="HisKA"/>
    <property type="match status" value="1"/>
</dbReference>
<dbReference type="OrthoDB" id="9815750at2"/>
<dbReference type="AlphaFoldDB" id="A0A511X0V0"/>
<dbReference type="SMART" id="SM00448">
    <property type="entry name" value="REC"/>
    <property type="match status" value="1"/>
</dbReference>
<evidence type="ECO:0000256" key="2">
    <source>
        <dbReference type="ARBA" id="ARBA00004651"/>
    </source>
</evidence>
<evidence type="ECO:0000256" key="11">
    <source>
        <dbReference type="ARBA" id="ARBA00023136"/>
    </source>
</evidence>
<gene>
    <name evidence="19" type="ORF">HAL01_10400</name>
</gene>
<dbReference type="InterPro" id="IPR011006">
    <property type="entry name" value="CheY-like_superfamily"/>
</dbReference>
<feature type="domain" description="HAMP" evidence="18">
    <location>
        <begin position="211"/>
        <end position="263"/>
    </location>
</feature>
<dbReference type="PROSITE" id="PS50885">
    <property type="entry name" value="HAMP"/>
    <property type="match status" value="1"/>
</dbReference>
<dbReference type="CDD" id="cd16922">
    <property type="entry name" value="HATPase_EvgS-ArcB-TorS-like"/>
    <property type="match status" value="1"/>
</dbReference>
<dbReference type="EMBL" id="BJYE01000010">
    <property type="protein sequence ID" value="GEN56576.1"/>
    <property type="molecule type" value="Genomic_DNA"/>
</dbReference>
<dbReference type="InterPro" id="IPR000700">
    <property type="entry name" value="PAS-assoc_C"/>
</dbReference>
<dbReference type="FunFam" id="1.10.287.130:FF:000001">
    <property type="entry name" value="Two-component sensor histidine kinase"/>
    <property type="match status" value="1"/>
</dbReference>
<evidence type="ECO:0000259" key="16">
    <source>
        <dbReference type="PROSITE" id="PS50110"/>
    </source>
</evidence>
<evidence type="ECO:0000256" key="5">
    <source>
        <dbReference type="ARBA" id="ARBA00022553"/>
    </source>
</evidence>
<dbReference type="PROSITE" id="PS50109">
    <property type="entry name" value="HIS_KIN"/>
    <property type="match status" value="1"/>
</dbReference>
<dbReference type="RefSeq" id="WP_089801118.1">
    <property type="nucleotide sequence ID" value="NZ_BJYE01000010.1"/>
</dbReference>
<dbReference type="InterPro" id="IPR036890">
    <property type="entry name" value="HATPase_C_sf"/>
</dbReference>
<feature type="coiled-coil region" evidence="13">
    <location>
        <begin position="244"/>
        <end position="285"/>
    </location>
</feature>
<dbReference type="SUPFAM" id="SSF55874">
    <property type="entry name" value="ATPase domain of HSP90 chaperone/DNA topoisomerase II/histidine kinase"/>
    <property type="match status" value="1"/>
</dbReference>
<dbReference type="GO" id="GO:0005524">
    <property type="term" value="F:ATP binding"/>
    <property type="evidence" value="ECO:0007669"/>
    <property type="project" value="UniProtKB-KW"/>
</dbReference>
<dbReference type="NCBIfam" id="TIGR00229">
    <property type="entry name" value="sensory_box"/>
    <property type="match status" value="1"/>
</dbReference>
<dbReference type="SUPFAM" id="SSF52172">
    <property type="entry name" value="CheY-like"/>
    <property type="match status" value="1"/>
</dbReference>
<feature type="domain" description="Response regulatory" evidence="16">
    <location>
        <begin position="951"/>
        <end position="1066"/>
    </location>
</feature>
<evidence type="ECO:0000256" key="14">
    <source>
        <dbReference type="SAM" id="Phobius"/>
    </source>
</evidence>
<evidence type="ECO:0000313" key="20">
    <source>
        <dbReference type="Proteomes" id="UP000321400"/>
    </source>
</evidence>
<dbReference type="PRINTS" id="PR00344">
    <property type="entry name" value="BCTRLSENSOR"/>
</dbReference>
<sequence length="1072" mass="122302">MKQTDKTIKIKRKFYVITLTLLAVIVAVVSVATLTLIRTQATINKEYEESTIKYNAINQLDRDLTGVLFRARGFYAFQSETELELLYKNLTQLDDSLAYFSSLDLTMEEEELYTILSEFYRNYTDDLLPLAIEHVNNDDYVSLRALANSGANTDINRFLEYTQQFNAESAENRDLIYEQTRTRITQFTIGFIVLGIVSFGLIILMVNRLLKEIVLPLELFIKATNDFSEGKKLDLAAHYQLDELNLLKRSFNKMAVKVQEKEEELLAQNEELLSQQDELESSQAQLQAYITDIEHINKALNQSALVCITNSDGMIISVNEMFCKVSKFSETDLVGNTTRVLKSGQHDVAFYKEMWATISKGKIWTGKLMNMAKDGATYWVNATIVPFLTDVGKVYRYILIGIDITENKQNEVMLQKLLVEAQDAKEKTEVYSNLNKELTVTVDREQFLHRVFNYLDDVFTFDKGILFSPQKKHYVHKCLSKEKIASLLSDDIHQEIIQRLKERPYYVQERLANEREAGIAEGTVYSYDLYAAVLNEASHVDLVFAATRIGQPFTTDEIEKVYVLMRQLNIALSRIDIYEEVQRERSLNESIIQNIDEGLQLVSLEGELLQTNHKFMEFFSQSFKEKRALKHWLSDISTQFKDAKSMKAFFEKGIAPDNISVIEKRCQLIGEQQRYIKIYSSPVFLNDKKKGTLFVYRDITKEYEIDEMKSELVSTVSHELRTPLSSVLGFTEMLLKKQLSPDKQTRYLETIFKEAKRLTNLINDFLDVQRIESGKQEYKMEKLRLSEVIMQVIETFNHDKRHPIYFEDQAVYTKVLADEDRLIQLLTNIISNALKFSPDGGNVAIKITNEEEKVKVSIKDEGIGIPSSELPNMFTKFKRIDNSASQKIGGTGLGLAISKGIVEAHGGDIWIESEEQVGTTVNFTLPLTDVNNIEPLTDFKVIGTTDLTKGTVIIIEDDISFAMLLSETLKSMGFSVIHDPSGKNIVKLAEDIDVLAIVVDLVLADDVSGWDLIKELKANEQTTSIPLIVSSAVDKSSDILESQQVFDYLLKPYSPNVLADVLLKLIQQAKDE</sequence>
<evidence type="ECO:0000259" key="17">
    <source>
        <dbReference type="PROSITE" id="PS50113"/>
    </source>
</evidence>
<dbReference type="Pfam" id="PF13426">
    <property type="entry name" value="PAS_9"/>
    <property type="match status" value="2"/>
</dbReference>
<comment type="catalytic activity">
    <reaction evidence="1">
        <text>ATP + protein L-histidine = ADP + protein N-phospho-L-histidine.</text>
        <dbReference type="EC" id="2.7.13.3"/>
    </reaction>
</comment>